<dbReference type="PIRSF" id="PIRSF000460">
    <property type="entry name" value="Pprylas_GlgP"/>
    <property type="match status" value="1"/>
</dbReference>
<comment type="function">
    <text evidence="11">Allosteric enzyme that catalyzes the rate-limiting step in glycogen catabolism, the phosphorolytic cleavage of glycogen to produce glucose-1-phosphate, and plays a central role in maintaining cellular and organismal glucose homeostasis.</text>
</comment>
<dbReference type="SUPFAM" id="SSF53756">
    <property type="entry name" value="UDP-Glycosyltransferase/glycogen phosphorylase"/>
    <property type="match status" value="1"/>
</dbReference>
<keyword evidence="14" id="KW-1185">Reference proteome</keyword>
<dbReference type="InterPro" id="IPR000811">
    <property type="entry name" value="Glyco_trans_35"/>
</dbReference>
<feature type="region of interest" description="Disordered" evidence="12">
    <location>
        <begin position="1"/>
        <end position="23"/>
    </location>
</feature>
<evidence type="ECO:0000313" key="13">
    <source>
        <dbReference type="EMBL" id="ABQ26836.1"/>
    </source>
</evidence>
<dbReference type="CAZy" id="GT35">
    <property type="family name" value="Glycosyltransferase Family 35"/>
</dbReference>
<protein>
    <recommendedName>
        <fullName evidence="11">Alpha-1,4 glucan phosphorylase</fullName>
        <ecNumber evidence="11">2.4.1.1</ecNumber>
    </recommendedName>
</protein>
<dbReference type="PANTHER" id="PTHR11468">
    <property type="entry name" value="GLYCOGEN PHOSPHORYLASE"/>
    <property type="match status" value="1"/>
</dbReference>
<dbReference type="EMBL" id="CP000698">
    <property type="protein sequence ID" value="ABQ26836.1"/>
    <property type="molecule type" value="Genomic_DNA"/>
</dbReference>
<dbReference type="Proteomes" id="UP000006695">
    <property type="component" value="Chromosome"/>
</dbReference>
<dbReference type="Gene3D" id="3.40.50.2000">
    <property type="entry name" value="Glycogen Phosphorylase B"/>
    <property type="match status" value="2"/>
</dbReference>
<evidence type="ECO:0000256" key="1">
    <source>
        <dbReference type="ARBA" id="ARBA00001275"/>
    </source>
</evidence>
<accession>A5G4W8</accession>
<dbReference type="CDD" id="cd04300">
    <property type="entry name" value="GT35_Glycogen_Phosphorylase"/>
    <property type="match status" value="1"/>
</dbReference>
<dbReference type="STRING" id="351605.Gura_2661"/>
<comment type="catalytic activity">
    <reaction evidence="1 11">
        <text>[(1-&gt;4)-alpha-D-glucosyl](n) + phosphate = [(1-&gt;4)-alpha-D-glucosyl](n-1) + alpha-D-glucose 1-phosphate</text>
        <dbReference type="Rhea" id="RHEA:41732"/>
        <dbReference type="Rhea" id="RHEA-COMP:9584"/>
        <dbReference type="Rhea" id="RHEA-COMP:9586"/>
        <dbReference type="ChEBI" id="CHEBI:15444"/>
        <dbReference type="ChEBI" id="CHEBI:43474"/>
        <dbReference type="ChEBI" id="CHEBI:58601"/>
        <dbReference type="EC" id="2.4.1.1"/>
    </reaction>
</comment>
<reference evidence="13 14" key="1">
    <citation type="submission" date="2007-05" db="EMBL/GenBank/DDBJ databases">
        <title>Complete sequence of Geobacter uraniireducens Rf4.</title>
        <authorList>
            <consortium name="US DOE Joint Genome Institute"/>
            <person name="Copeland A."/>
            <person name="Lucas S."/>
            <person name="Lapidus A."/>
            <person name="Barry K."/>
            <person name="Detter J.C."/>
            <person name="Glavina del Rio T."/>
            <person name="Hammon N."/>
            <person name="Israni S."/>
            <person name="Dalin E."/>
            <person name="Tice H."/>
            <person name="Pitluck S."/>
            <person name="Chertkov O."/>
            <person name="Brettin T."/>
            <person name="Bruce D."/>
            <person name="Han C."/>
            <person name="Schmutz J."/>
            <person name="Larimer F."/>
            <person name="Land M."/>
            <person name="Hauser L."/>
            <person name="Kyrpides N."/>
            <person name="Mikhailova N."/>
            <person name="Shelobolina E."/>
            <person name="Aklujkar M."/>
            <person name="Lovley D."/>
            <person name="Richardson P."/>
        </authorList>
    </citation>
    <scope>NUCLEOTIDE SEQUENCE [LARGE SCALE GENOMIC DNA]</scope>
    <source>
        <strain evidence="13 14">Rf4</strain>
    </source>
</reference>
<evidence type="ECO:0000256" key="9">
    <source>
        <dbReference type="ARBA" id="ARBA00025174"/>
    </source>
</evidence>
<evidence type="ECO:0000256" key="10">
    <source>
        <dbReference type="PIRSR" id="PIRSR000460-1"/>
    </source>
</evidence>
<dbReference type="InterPro" id="IPR011833">
    <property type="entry name" value="Glycg_phsphrylas"/>
</dbReference>
<sequence length="837" mass="94640">MDTKLPKQKSVAAVPSPADEGREEFRRGSAVDALTRAILDHLYFTQARPLTLATRNDWYMALAYAVRDRMLDDWLKSLSHLRNRELKIVSYLSAEFLMGPHLGNNLVNLGIMEPAREALAALGQDLDELLRQEEEPGLGNGGLGRLAACYLDSLATLRVPAIGYGIRYEFGIFDQEIRDGWQAEKTDKWLRLGNPWEICRPEITYEVKVGGHTERFTDEKGCVRVRWVPNKVVKGVAYDTPVAGYRSGVTDLLRLWKSEAVESFDFQAFNVGDYYRAVEAKIFSETISKVLYPNDEPEIGKALRLGQQYFFVSCSLQDMVRIHLLRENSLDTFAASFAVQLNDTHPSIAVAELMRLLVDEHQFEWDAAWQITRATLAYTNHTLLPEALEKWPLPLFASILPRHLEIIYEINRRFLDEVRLVHQGDDQLAARLSIIDENGERYVRMAHLASVGSHAINGVAALHTELLKQTVLKDFYEIHPELFRNVTNGVTPRRWMVLSNPGLTRLITERIGDGWVTNPDELRGLEPFVADQTFQSAWQKVKRENKSVLAGVIKARTGIVVDPASLFDVLVKRIHEYKRQHLKVLHIITLYNRIKHDPQADVTPRTFIFGGKAAPGYFMAKLIIKLVNSMGEVVNSDPDVADRLKVVFFPDFNVTNGQMVYPAADLSEQISTAGKEASGTGNMKFSLNGALTIGTLDGANVEIREEVGAENFFLFGLTAAEVSDLKSGGYDPRKWYGEKTELREAIDQIAGGLFSHGDRGLFQPLVEHLLNRDDYLLLADYQAYIDCQDRVSAAFRDRKRWTEMSILNVARMGKFSSDRAIREYCSDIWQASPLPQD</sequence>
<dbReference type="PROSITE" id="PS00102">
    <property type="entry name" value="PHOSPHORYLASE"/>
    <property type="match status" value="1"/>
</dbReference>
<evidence type="ECO:0000256" key="7">
    <source>
        <dbReference type="ARBA" id="ARBA00022898"/>
    </source>
</evidence>
<dbReference type="KEGG" id="gur:Gura_2661"/>
<name>A5G4W8_GEOUR</name>
<comment type="function">
    <text evidence="9">Phosphorylase is an important allosteric enzyme in carbohydrate metabolism. Enzymes from different sources differ in their regulatory mechanisms and in their natural substrates. However, all known phosphorylases share catalytic and structural properties.</text>
</comment>
<dbReference type="FunFam" id="3.40.50.2000:FF:000149">
    <property type="entry name" value="Glycogen phosphorylase, muscle form"/>
    <property type="match status" value="1"/>
</dbReference>
<dbReference type="AlphaFoldDB" id="A5G4W8"/>
<evidence type="ECO:0000256" key="8">
    <source>
        <dbReference type="ARBA" id="ARBA00023277"/>
    </source>
</evidence>
<dbReference type="PANTHER" id="PTHR11468:SF3">
    <property type="entry name" value="GLYCOGEN PHOSPHORYLASE, LIVER FORM"/>
    <property type="match status" value="1"/>
</dbReference>
<evidence type="ECO:0000256" key="3">
    <source>
        <dbReference type="ARBA" id="ARBA00006047"/>
    </source>
</evidence>
<comment type="similarity">
    <text evidence="3 11">Belongs to the glycogen phosphorylase family.</text>
</comment>
<evidence type="ECO:0000256" key="5">
    <source>
        <dbReference type="ARBA" id="ARBA00022676"/>
    </source>
</evidence>
<dbReference type="EC" id="2.4.1.1" evidence="11"/>
<evidence type="ECO:0000256" key="2">
    <source>
        <dbReference type="ARBA" id="ARBA00001933"/>
    </source>
</evidence>
<proteinExistence type="inferred from homology"/>
<dbReference type="GO" id="GO:0005980">
    <property type="term" value="P:glycogen catabolic process"/>
    <property type="evidence" value="ECO:0007669"/>
    <property type="project" value="TreeGrafter"/>
</dbReference>
<organism evidence="13 14">
    <name type="scientific">Geotalea uraniireducens (strain Rf4)</name>
    <name type="common">Geobacter uraniireducens</name>
    <dbReference type="NCBI Taxonomy" id="351605"/>
    <lineage>
        <taxon>Bacteria</taxon>
        <taxon>Pseudomonadati</taxon>
        <taxon>Thermodesulfobacteriota</taxon>
        <taxon>Desulfuromonadia</taxon>
        <taxon>Geobacterales</taxon>
        <taxon>Geobacteraceae</taxon>
        <taxon>Geotalea</taxon>
    </lineage>
</organism>
<dbReference type="RefSeq" id="WP_011939513.1">
    <property type="nucleotide sequence ID" value="NC_009483.1"/>
</dbReference>
<dbReference type="InterPro" id="IPR035090">
    <property type="entry name" value="Pyridoxal_P_attach_site"/>
</dbReference>
<dbReference type="HOGENOM" id="CLU_010198_1_1_7"/>
<dbReference type="NCBIfam" id="TIGR02093">
    <property type="entry name" value="P_ylase"/>
    <property type="match status" value="1"/>
</dbReference>
<gene>
    <name evidence="13" type="ordered locus">Gura_2661</name>
</gene>
<dbReference type="GO" id="GO:0005737">
    <property type="term" value="C:cytoplasm"/>
    <property type="evidence" value="ECO:0007669"/>
    <property type="project" value="TreeGrafter"/>
</dbReference>
<keyword evidence="8 11" id="KW-0119">Carbohydrate metabolism</keyword>
<keyword evidence="4" id="KW-0321">Glycogen metabolism</keyword>
<dbReference type="FunFam" id="3.40.50.2000:FF:000005">
    <property type="entry name" value="Alpha-1,4 glucan phosphorylase"/>
    <property type="match status" value="1"/>
</dbReference>
<dbReference type="GO" id="GO:0008184">
    <property type="term" value="F:glycogen phosphorylase activity"/>
    <property type="evidence" value="ECO:0007669"/>
    <property type="project" value="InterPro"/>
</dbReference>
<evidence type="ECO:0000313" key="14">
    <source>
        <dbReference type="Proteomes" id="UP000006695"/>
    </source>
</evidence>
<evidence type="ECO:0000256" key="12">
    <source>
        <dbReference type="SAM" id="MobiDB-lite"/>
    </source>
</evidence>
<evidence type="ECO:0000256" key="6">
    <source>
        <dbReference type="ARBA" id="ARBA00022679"/>
    </source>
</evidence>
<evidence type="ECO:0000256" key="11">
    <source>
        <dbReference type="RuleBase" id="RU000587"/>
    </source>
</evidence>
<dbReference type="OrthoDB" id="7229284at2"/>
<dbReference type="GO" id="GO:0030170">
    <property type="term" value="F:pyridoxal phosphate binding"/>
    <property type="evidence" value="ECO:0007669"/>
    <property type="project" value="InterPro"/>
</dbReference>
<feature type="modified residue" description="N6-(pyridoxal phosphate)lysine" evidence="10">
    <location>
        <position position="684"/>
    </location>
</feature>
<keyword evidence="7 10" id="KW-0663">Pyridoxal phosphate</keyword>
<keyword evidence="5 11" id="KW-0328">Glycosyltransferase</keyword>
<dbReference type="Pfam" id="PF00343">
    <property type="entry name" value="Phosphorylase"/>
    <property type="match status" value="1"/>
</dbReference>
<comment type="cofactor">
    <cofactor evidence="2 11">
        <name>pyridoxal 5'-phosphate</name>
        <dbReference type="ChEBI" id="CHEBI:597326"/>
    </cofactor>
</comment>
<keyword evidence="6 11" id="KW-0808">Transferase</keyword>
<evidence type="ECO:0000256" key="4">
    <source>
        <dbReference type="ARBA" id="ARBA00022600"/>
    </source>
</evidence>